<dbReference type="RefSeq" id="WP_170067697.1">
    <property type="nucleotide sequence ID" value="NZ_PTJC01000006.1"/>
</dbReference>
<dbReference type="Pfam" id="PF08843">
    <property type="entry name" value="AbiEii"/>
    <property type="match status" value="1"/>
</dbReference>
<organism evidence="1 2">
    <name type="scientific">Neolewinella xylanilytica</name>
    <dbReference type="NCBI Taxonomy" id="1514080"/>
    <lineage>
        <taxon>Bacteria</taxon>
        <taxon>Pseudomonadati</taxon>
        <taxon>Bacteroidota</taxon>
        <taxon>Saprospiria</taxon>
        <taxon>Saprospirales</taxon>
        <taxon>Lewinellaceae</taxon>
        <taxon>Neolewinella</taxon>
    </lineage>
</organism>
<accession>A0A2S6I3X5</accession>
<keyword evidence="1" id="KW-0808">Transferase</keyword>
<evidence type="ECO:0000313" key="2">
    <source>
        <dbReference type="Proteomes" id="UP000237662"/>
    </source>
</evidence>
<dbReference type="GO" id="GO:0016740">
    <property type="term" value="F:transferase activity"/>
    <property type="evidence" value="ECO:0007669"/>
    <property type="project" value="UniProtKB-KW"/>
</dbReference>
<comment type="caution">
    <text evidence="1">The sequence shown here is derived from an EMBL/GenBank/DDBJ whole genome shotgun (WGS) entry which is preliminary data.</text>
</comment>
<keyword evidence="2" id="KW-1185">Reference proteome</keyword>
<reference evidence="1 2" key="1">
    <citation type="submission" date="2018-02" db="EMBL/GenBank/DDBJ databases">
        <title>Genomic Encyclopedia of Archaeal and Bacterial Type Strains, Phase II (KMG-II): from individual species to whole genera.</title>
        <authorList>
            <person name="Goeker M."/>
        </authorList>
    </citation>
    <scope>NUCLEOTIDE SEQUENCE [LARGE SCALE GENOMIC DNA]</scope>
    <source>
        <strain evidence="1 2">DSM 29526</strain>
    </source>
</reference>
<name>A0A2S6I3X5_9BACT</name>
<dbReference type="EMBL" id="PTJC01000006">
    <property type="protein sequence ID" value="PPK85761.1"/>
    <property type="molecule type" value="Genomic_DNA"/>
</dbReference>
<proteinExistence type="predicted"/>
<sequence>MIDLSQIVKAYPEYLHDEREFLLREYLQYEILAILFTSKFAHRYTFLGGTCLRICYGTDRFSEDLDFDNQDITVSEFEETARIIQRQLELRGFRVELRLAFKGAYHCSIKFPGLLYGYELSGHREAKLFIKMDTEKQQYHYHRELIPINLAGIGTEVPAVPLSLLASQKVAAIVGRKRPKGRDFYDLAWCLARTTPDYGYLDERFRVSSATQLRNFLQRTIEAFDFDLLAEDVRPFLFHLEDVEAIRAFPTYWRSVEL</sequence>
<evidence type="ECO:0000313" key="1">
    <source>
        <dbReference type="EMBL" id="PPK85761.1"/>
    </source>
</evidence>
<dbReference type="Proteomes" id="UP000237662">
    <property type="component" value="Unassembled WGS sequence"/>
</dbReference>
<gene>
    <name evidence="1" type="ORF">CLV84_2668</name>
</gene>
<dbReference type="InterPro" id="IPR014942">
    <property type="entry name" value="AbiEii"/>
</dbReference>
<dbReference type="AlphaFoldDB" id="A0A2S6I3X5"/>
<protein>
    <submittedName>
        <fullName evidence="1">Nucleotidyltransferase AbiEii toxin of type IV toxin-antitoxin system</fullName>
    </submittedName>
</protein>
<dbReference type="Gene3D" id="3.10.450.620">
    <property type="entry name" value="JHP933, nucleotidyltransferase-like core domain"/>
    <property type="match status" value="1"/>
</dbReference>